<dbReference type="AlphaFoldDB" id="A0A482T6R0"/>
<comment type="caution">
    <text evidence="2">The sequence shown here is derived from an EMBL/GenBank/DDBJ whole genome shotgun (WGS) entry which is preliminary data.</text>
</comment>
<dbReference type="GeneID" id="9988904"/>
<organism evidence="2 3">
    <name type="scientific">Halogeometricum borinquense</name>
    <dbReference type="NCBI Taxonomy" id="60847"/>
    <lineage>
        <taxon>Archaea</taxon>
        <taxon>Methanobacteriati</taxon>
        <taxon>Methanobacteriota</taxon>
        <taxon>Stenosarchaea group</taxon>
        <taxon>Halobacteria</taxon>
        <taxon>Halobacteriales</taxon>
        <taxon>Haloferacaceae</taxon>
        <taxon>Halogeometricum</taxon>
    </lineage>
</organism>
<feature type="compositionally biased region" description="Basic and acidic residues" evidence="1">
    <location>
        <begin position="175"/>
        <end position="193"/>
    </location>
</feature>
<dbReference type="EMBL" id="RZHH01000003">
    <property type="protein sequence ID" value="RYJ08265.1"/>
    <property type="molecule type" value="Genomic_DNA"/>
</dbReference>
<dbReference type="Proteomes" id="UP000294028">
    <property type="component" value="Unassembled WGS sequence"/>
</dbReference>
<gene>
    <name evidence="2" type="ORF">ELS19_17050</name>
</gene>
<evidence type="ECO:0000313" key="2">
    <source>
        <dbReference type="EMBL" id="RYJ08265.1"/>
    </source>
</evidence>
<feature type="compositionally biased region" description="Polar residues" evidence="1">
    <location>
        <begin position="35"/>
        <end position="47"/>
    </location>
</feature>
<feature type="compositionally biased region" description="Basic and acidic residues" evidence="1">
    <location>
        <begin position="200"/>
        <end position="215"/>
    </location>
</feature>
<dbReference type="RefSeq" id="WP_006054516.1">
    <property type="nucleotide sequence ID" value="NZ_RZHH01000003.1"/>
</dbReference>
<feature type="compositionally biased region" description="Polar residues" evidence="1">
    <location>
        <begin position="159"/>
        <end position="169"/>
    </location>
</feature>
<evidence type="ECO:0000313" key="3">
    <source>
        <dbReference type="Proteomes" id="UP000294028"/>
    </source>
</evidence>
<name>A0A482T6R0_9EURY</name>
<accession>A0A482T6R0</accession>
<evidence type="ECO:0000256" key="1">
    <source>
        <dbReference type="SAM" id="MobiDB-lite"/>
    </source>
</evidence>
<protein>
    <submittedName>
        <fullName evidence="2">Uncharacterized protein</fullName>
    </submittedName>
</protein>
<sequence>METESGDPTDKLRSQGVRIKNNNTTKVPVRAAKGEQNNALAPQSNNPDNVEDFNGAVISAAGLAITLAEKTQAALVLSGAQLANSLGQIAYDKKTPDDSASFIWEGGYSGIERGAHQVVFSVANYLTSSSDTPPVQISAHAGQAYTGWDLKFSKCDVSTSGKDGSSSEAQGPMGDPRKMSKAEKEEFGIKEVQRSQLAKEVGEHRIQTENERVYVAEDPPISATPMSREESKKLWE</sequence>
<feature type="region of interest" description="Disordered" evidence="1">
    <location>
        <begin position="159"/>
        <end position="236"/>
    </location>
</feature>
<feature type="compositionally biased region" description="Basic and acidic residues" evidence="1">
    <location>
        <begin position="227"/>
        <end position="236"/>
    </location>
</feature>
<proteinExistence type="predicted"/>
<feature type="region of interest" description="Disordered" evidence="1">
    <location>
        <begin position="1"/>
        <end position="47"/>
    </location>
</feature>
<reference evidence="2 3" key="1">
    <citation type="submission" date="2018-12" db="EMBL/GenBank/DDBJ databases">
        <title>Genome analysis provides insights into bioremediation potentialities of Halogeometricum borinquense strain N11.</title>
        <authorList>
            <person name="Najjari A."/>
            <person name="Youssef N."/>
            <person name="Fhoula I."/>
            <person name="Ben Dhia O."/>
            <person name="Mahjoubi M."/>
            <person name="Ouzari H.I."/>
            <person name="Cherif A."/>
        </authorList>
    </citation>
    <scope>NUCLEOTIDE SEQUENCE [LARGE SCALE GENOMIC DNA]</scope>
    <source>
        <strain evidence="2 3">N11</strain>
    </source>
</reference>